<reference evidence="5" key="1">
    <citation type="submission" date="2025-04" db="UniProtKB">
        <authorList>
            <consortium name="RefSeq"/>
        </authorList>
    </citation>
    <scope>IDENTIFICATION</scope>
    <source>
        <tissue evidence="5">Whole insect</tissue>
    </source>
</reference>
<dbReference type="GeneID" id="114331335"/>
<dbReference type="EnsemblMetazoa" id="XM_028280863.2">
    <property type="protein sequence ID" value="XP_028136664.1"/>
    <property type="gene ID" value="LOC114331335"/>
</dbReference>
<dbReference type="Proteomes" id="UP001652700">
    <property type="component" value="Unplaced"/>
</dbReference>
<dbReference type="OrthoDB" id="6775004at2759"/>
<feature type="chain" id="PRO_5028027003" evidence="2">
    <location>
        <begin position="21"/>
        <end position="162"/>
    </location>
</feature>
<evidence type="ECO:0000256" key="1">
    <source>
        <dbReference type="SAM" id="MobiDB-lite"/>
    </source>
</evidence>
<organism evidence="5">
    <name type="scientific">Diabrotica virgifera virgifera</name>
    <name type="common">western corn rootworm</name>
    <dbReference type="NCBI Taxonomy" id="50390"/>
    <lineage>
        <taxon>Eukaryota</taxon>
        <taxon>Metazoa</taxon>
        <taxon>Ecdysozoa</taxon>
        <taxon>Arthropoda</taxon>
        <taxon>Hexapoda</taxon>
        <taxon>Insecta</taxon>
        <taxon>Pterygota</taxon>
        <taxon>Neoptera</taxon>
        <taxon>Endopterygota</taxon>
        <taxon>Coleoptera</taxon>
        <taxon>Polyphaga</taxon>
        <taxon>Cucujiformia</taxon>
        <taxon>Chrysomeloidea</taxon>
        <taxon>Chrysomelidae</taxon>
        <taxon>Galerucinae</taxon>
        <taxon>Diabroticina</taxon>
        <taxon>Diabroticites</taxon>
        <taxon>Diabrotica</taxon>
    </lineage>
</organism>
<dbReference type="RefSeq" id="XP_028136664.1">
    <property type="nucleotide sequence ID" value="XM_028280863.1"/>
</dbReference>
<keyword evidence="2" id="KW-0732">Signal</keyword>
<feature type="signal peptide" evidence="2">
    <location>
        <begin position="1"/>
        <end position="20"/>
    </location>
</feature>
<name>A0A6P7FKH6_DIAVI</name>
<feature type="region of interest" description="Disordered" evidence="1">
    <location>
        <begin position="141"/>
        <end position="162"/>
    </location>
</feature>
<dbReference type="InParanoid" id="A0A6P7FKH6"/>
<dbReference type="KEGG" id="dvv:114331335"/>
<protein>
    <submittedName>
        <fullName evidence="5">Uncharacterized protein LOC114331335</fullName>
    </submittedName>
</protein>
<reference evidence="3" key="2">
    <citation type="submission" date="2025-05" db="UniProtKB">
        <authorList>
            <consortium name="EnsemblMetazoa"/>
        </authorList>
    </citation>
    <scope>IDENTIFICATION</scope>
</reference>
<evidence type="ECO:0000313" key="3">
    <source>
        <dbReference type="EnsemblMetazoa" id="XP_028136664.1"/>
    </source>
</evidence>
<accession>A0A6P7FKH6</accession>
<sequence>MMVTIEILTLWVSLTAFADCSPISSLKLIGNTAQASKEIARTIDILEFNFEENLRQYNNFFKYNYPISYDLDIGDHTFGIPEQPSSIDLVRYHNEFATPYNHHVPTVIDNTHHLYSKQLFFDEIPHTKLLLENQKLRQRNHLPPHSFGSIRPGHPFQRNSYK</sequence>
<dbReference type="AlphaFoldDB" id="A0A6P7FKH6"/>
<keyword evidence="4" id="KW-1185">Reference proteome</keyword>
<evidence type="ECO:0000313" key="4">
    <source>
        <dbReference type="Proteomes" id="UP001652700"/>
    </source>
</evidence>
<evidence type="ECO:0000256" key="2">
    <source>
        <dbReference type="SAM" id="SignalP"/>
    </source>
</evidence>
<gene>
    <name evidence="5" type="primary">LOC114331335</name>
</gene>
<proteinExistence type="predicted"/>
<evidence type="ECO:0000313" key="5">
    <source>
        <dbReference type="RefSeq" id="XP_028136664.1"/>
    </source>
</evidence>